<comment type="similarity">
    <text evidence="1">Belongs to the metallo-beta-lactamase superfamily.</text>
</comment>
<keyword evidence="3 7" id="KW-0378">Hydrolase</keyword>
<evidence type="ECO:0000256" key="3">
    <source>
        <dbReference type="ARBA" id="ARBA00022801"/>
    </source>
</evidence>
<evidence type="ECO:0000256" key="5">
    <source>
        <dbReference type="SAM" id="Phobius"/>
    </source>
</evidence>
<dbReference type="PANTHER" id="PTHR42978:SF6">
    <property type="entry name" value="QUORUM-QUENCHING LACTONASE YTNP-RELATED"/>
    <property type="match status" value="1"/>
</dbReference>
<dbReference type="Gene3D" id="3.60.15.10">
    <property type="entry name" value="Ribonuclease Z/Hydroxyacylglutathione hydrolase-like"/>
    <property type="match status" value="1"/>
</dbReference>
<dbReference type="KEGG" id="emg:BBD33_02720"/>
<evidence type="ECO:0000313" key="7">
    <source>
        <dbReference type="EMBL" id="OOH94669.1"/>
    </source>
</evidence>
<evidence type="ECO:0000259" key="6">
    <source>
        <dbReference type="SMART" id="SM00849"/>
    </source>
</evidence>
<protein>
    <submittedName>
        <fullName evidence="7">Hydrolase</fullName>
    </submittedName>
</protein>
<dbReference type="InterPro" id="IPR051013">
    <property type="entry name" value="MBL_superfamily_lactonases"/>
</dbReference>
<dbReference type="Proteomes" id="UP000188947">
    <property type="component" value="Unassembled WGS sequence"/>
</dbReference>
<dbReference type="OrthoDB" id="9802897at2"/>
<feature type="transmembrane region" description="Helical" evidence="5">
    <location>
        <begin position="5"/>
        <end position="25"/>
    </location>
</feature>
<dbReference type="GO" id="GO:0016787">
    <property type="term" value="F:hydrolase activity"/>
    <property type="evidence" value="ECO:0007669"/>
    <property type="project" value="UniProtKB-KW"/>
</dbReference>
<proteinExistence type="inferred from homology"/>
<organism evidence="7 8">
    <name type="scientific">Elizabethkingia meningoseptica</name>
    <name type="common">Chryseobacterium meningosepticum</name>
    <dbReference type="NCBI Taxonomy" id="238"/>
    <lineage>
        <taxon>Bacteria</taxon>
        <taxon>Pseudomonadati</taxon>
        <taxon>Bacteroidota</taxon>
        <taxon>Flavobacteriia</taxon>
        <taxon>Flavobacteriales</taxon>
        <taxon>Weeksellaceae</taxon>
        <taxon>Elizabethkingia</taxon>
    </lineage>
</organism>
<dbReference type="PANTHER" id="PTHR42978">
    <property type="entry name" value="QUORUM-QUENCHING LACTONASE YTNP-RELATED-RELATED"/>
    <property type="match status" value="1"/>
</dbReference>
<dbReference type="CDD" id="cd07720">
    <property type="entry name" value="OPHC2-like_MBL-fold"/>
    <property type="match status" value="1"/>
</dbReference>
<feature type="domain" description="Metallo-beta-lactamase" evidence="6">
    <location>
        <begin position="80"/>
        <end position="290"/>
    </location>
</feature>
<evidence type="ECO:0000256" key="4">
    <source>
        <dbReference type="ARBA" id="ARBA00022833"/>
    </source>
</evidence>
<keyword evidence="5" id="KW-0812">Transmembrane</keyword>
<dbReference type="eggNOG" id="COG0491">
    <property type="taxonomic scope" value="Bacteria"/>
</dbReference>
<evidence type="ECO:0000256" key="1">
    <source>
        <dbReference type="ARBA" id="ARBA00007749"/>
    </source>
</evidence>
<dbReference type="RefSeq" id="WP_016198321.1">
    <property type="nucleotide sequence ID" value="NZ_CP014338.1"/>
</dbReference>
<reference evidence="7 8" key="1">
    <citation type="submission" date="2016-11" db="EMBL/GenBank/DDBJ databases">
        <title>Genome sequence and comparative genomic analysis of clinical strain Elizabethkingia meningoseptica 61421 PRCM.</title>
        <authorList>
            <person name="Wang M."/>
            <person name="Hu S."/>
            <person name="Cao L."/>
            <person name="Jiang T."/>
            <person name="Zhou Y."/>
            <person name="Ming D."/>
        </authorList>
    </citation>
    <scope>NUCLEOTIDE SEQUENCE [LARGE SCALE GENOMIC DNA]</scope>
    <source>
        <strain evidence="7 8">61421 PRCM</strain>
    </source>
</reference>
<keyword evidence="5" id="KW-0472">Membrane</keyword>
<comment type="caution">
    <text evidence="7">The sequence shown here is derived from an EMBL/GenBank/DDBJ whole genome shotgun (WGS) entry which is preliminary data.</text>
</comment>
<evidence type="ECO:0000256" key="2">
    <source>
        <dbReference type="ARBA" id="ARBA00022723"/>
    </source>
</evidence>
<keyword evidence="4" id="KW-0862">Zinc</keyword>
<dbReference type="GO" id="GO:0046872">
    <property type="term" value="F:metal ion binding"/>
    <property type="evidence" value="ECO:0007669"/>
    <property type="project" value="UniProtKB-KW"/>
</dbReference>
<dbReference type="AlphaFoldDB" id="A0A1V3TZP4"/>
<dbReference type="Pfam" id="PF00753">
    <property type="entry name" value="Lactamase_B"/>
    <property type="match status" value="1"/>
</dbReference>
<keyword evidence="5" id="KW-1133">Transmembrane helix</keyword>
<dbReference type="InterPro" id="IPR001279">
    <property type="entry name" value="Metallo-B-lactamas"/>
</dbReference>
<accession>A0A1V3TZP4</accession>
<dbReference type="EMBL" id="MPOG01000013">
    <property type="protein sequence ID" value="OOH94669.1"/>
    <property type="molecule type" value="Genomic_DNA"/>
</dbReference>
<evidence type="ECO:0000313" key="8">
    <source>
        <dbReference type="Proteomes" id="UP000188947"/>
    </source>
</evidence>
<name>A0A1V3TZP4_ELIME</name>
<dbReference type="GeneID" id="48544094"/>
<dbReference type="SMART" id="SM00849">
    <property type="entry name" value="Lactamase_B"/>
    <property type="match status" value="1"/>
</dbReference>
<keyword evidence="8" id="KW-1185">Reference proteome</keyword>
<dbReference type="STRING" id="238.BBD35_04520"/>
<dbReference type="SUPFAM" id="SSF56281">
    <property type="entry name" value="Metallo-hydrolase/oxidoreductase"/>
    <property type="match status" value="1"/>
</dbReference>
<sequence length="320" mass="35799">MRDKIVLRFIIFIGILCLNISHFLFGQTAPYQIKLGEIKVTALTDGTLPIDVEKLFDTGSPGKPTELANQAFLQNPVEVSINVYLIQYGNKNILVDSGSGELFGKYGGKLAESLKQTGIKPEQITDILITHIHADHSGGLVVAGKKIFPKAIIHINKAELDFWLKEENKQKADDRTMGANKQTFRNAQDMITPYLQSKQVITFSGETENIVPYISAMPYPGHTPGHTIYVLNNTTEKVYFWGDLIHVPDLQFINPSLPVHFDVDMNEGKLKRNSFYERAASDKFLIAGAHISFPGIGHLKKNGAEYIWMPIPFSIEGRTR</sequence>
<dbReference type="InterPro" id="IPR036866">
    <property type="entry name" value="RibonucZ/Hydroxyglut_hydro"/>
</dbReference>
<gene>
    <name evidence="7" type="ORF">BMF97_11530</name>
</gene>
<keyword evidence="2" id="KW-0479">Metal-binding</keyword>